<keyword evidence="2" id="KW-1185">Reference proteome</keyword>
<dbReference type="RefSeq" id="WP_301131608.1">
    <property type="nucleotide sequence ID" value="NZ_JAUHPW010000003.1"/>
</dbReference>
<gene>
    <name evidence="1" type="ORF">QQX09_04700</name>
</gene>
<dbReference type="InterPro" id="IPR046561">
    <property type="entry name" value="DUF6716"/>
</dbReference>
<dbReference type="SUPFAM" id="SSF53756">
    <property type="entry name" value="UDP-Glycosyltransferase/glycogen phosphorylase"/>
    <property type="match status" value="1"/>
</dbReference>
<protein>
    <submittedName>
        <fullName evidence="1">Uncharacterized protein</fullName>
    </submittedName>
</protein>
<dbReference type="EMBL" id="JAUHPW010000003">
    <property type="protein sequence ID" value="MDN4475157.1"/>
    <property type="molecule type" value="Genomic_DNA"/>
</dbReference>
<reference evidence="1" key="1">
    <citation type="submission" date="2023-06" db="EMBL/GenBank/DDBJ databases">
        <title>Sysu t00192.</title>
        <authorList>
            <person name="Gao L."/>
            <person name="Fang B.-Z."/>
            <person name="Li W.-J."/>
        </authorList>
    </citation>
    <scope>NUCLEOTIDE SEQUENCE</scope>
    <source>
        <strain evidence="1">SYSU T00192</strain>
    </source>
</reference>
<evidence type="ECO:0000313" key="1">
    <source>
        <dbReference type="EMBL" id="MDN4475157.1"/>
    </source>
</evidence>
<organism evidence="1 2">
    <name type="scientific">Demequina litoralis</name>
    <dbReference type="NCBI Taxonomy" id="3051660"/>
    <lineage>
        <taxon>Bacteria</taxon>
        <taxon>Bacillati</taxon>
        <taxon>Actinomycetota</taxon>
        <taxon>Actinomycetes</taxon>
        <taxon>Micrococcales</taxon>
        <taxon>Demequinaceae</taxon>
        <taxon>Demequina</taxon>
    </lineage>
</organism>
<accession>A0ABT8G7N1</accession>
<comment type="caution">
    <text evidence="1">The sequence shown here is derived from an EMBL/GenBank/DDBJ whole genome shotgun (WGS) entry which is preliminary data.</text>
</comment>
<sequence length="407" mass="43099">MTTPRHRPTALFVADADSSLKWAVTRLLEARDRWDCEILVVESAVTPSAAQVDAAVAGRVDPPARIGLTELARRVGPDAADAPDVLVLACRGDLIALLLEDELRGTCRAGVIVAGIPGVWLPPTELGLTLRRGVDLMVVHSHVERDAVERELPRGDLRATGLASLAIEGADAPSDGARSVVFAPQALVPASRADRARLLAALVDLARARPDLTVVIKVRGTPGEAQTHRDDLPYEALLAEVADVPVNLTVATGPMADHLPGAIGFVTVSSTAALEAVAAGVPTLCLADFGVGEETLTTAFLGSGLLGSLDDLRAGGFKRPDPEWMARGYLHPGADDDWIERVEELGTSRHRRESGTRSRASLAVRLRRRRVALGPADPTPLRHASTAIDAWRRARRGLPPAGAGREG</sequence>
<evidence type="ECO:0000313" key="2">
    <source>
        <dbReference type="Proteomes" id="UP001172728"/>
    </source>
</evidence>
<dbReference type="Proteomes" id="UP001172728">
    <property type="component" value="Unassembled WGS sequence"/>
</dbReference>
<dbReference type="Pfam" id="PF20471">
    <property type="entry name" value="DUF6716"/>
    <property type="match status" value="1"/>
</dbReference>
<proteinExistence type="predicted"/>
<name>A0ABT8G7N1_9MICO</name>